<evidence type="ECO:0000259" key="3">
    <source>
        <dbReference type="Pfam" id="PF00675"/>
    </source>
</evidence>
<sequence length="524" mass="58779">MLQLRSFLLISILSLSSATHAENYLDPQPNQNDNPSQLQSIPLLQSLKNINQQRDFQAPYIHDLNNRYKVRTLFVETQDLPMVDIQLTFNAGSARDQEIAKGLYGLSNMAAKLMREGTDKYSANQVAEVFDQTGAQFSVQAYRDMFVVRLRTLSDPEKLEPALGMLMEVLKNASFKPSSINLALSNTQVGQKQLQENPSRLMDIRFYRALYGQHPYAEPITGTQGSTKKINAELLKKFRDQFLVAQNMNISITGKLSPKQALELSERIAGNLPQGQKAVRLPQPETQSGFEVVHLPYNSSQAHVTFGHLGPTRFTEDKLALEVANRMFGGSGFNAVLMQELRVKRGFTYGAYSSLSFSQAPGVFSFKYSTRQDQLLDSIQVAHQAFINFVSQPIDTQRLEETKAGMLRAFPNNYSSNATINAQLGNIGFYSEQTDYLSSYPERLAKITAADVQNAVRKHFHPDRLTLVVVNKELDQNALKMRLEQNLMDANYYLPTNPMPKASPQRPAEADVREAIPADKPASI</sequence>
<feature type="region of interest" description="Disordered" evidence="1">
    <location>
        <begin position="494"/>
        <end position="524"/>
    </location>
</feature>
<dbReference type="PANTHER" id="PTHR11851:SF224">
    <property type="entry name" value="PROCESSING PROTEASE"/>
    <property type="match status" value="1"/>
</dbReference>
<dbReference type="GO" id="GO:0046872">
    <property type="term" value="F:metal ion binding"/>
    <property type="evidence" value="ECO:0007669"/>
    <property type="project" value="InterPro"/>
</dbReference>
<name>A0A646MV96_ACILW</name>
<gene>
    <name evidence="6" type="ORF">FOB19_08485</name>
    <name evidence="5" type="ORF">Q8G51_13875</name>
</gene>
<proteinExistence type="predicted"/>
<dbReference type="Pfam" id="PF00675">
    <property type="entry name" value="Peptidase_M16"/>
    <property type="match status" value="1"/>
</dbReference>
<protein>
    <submittedName>
        <fullName evidence="6">Insulinase family protein</fullName>
    </submittedName>
    <submittedName>
        <fullName evidence="5">Pitrilysin family protein</fullName>
    </submittedName>
</protein>
<dbReference type="InterPro" id="IPR011249">
    <property type="entry name" value="Metalloenz_LuxS/M16"/>
</dbReference>
<dbReference type="SUPFAM" id="SSF63411">
    <property type="entry name" value="LuxS/MPP-like metallohydrolase"/>
    <property type="match status" value="2"/>
</dbReference>
<dbReference type="InterPro" id="IPR007863">
    <property type="entry name" value="Peptidase_M16_C"/>
</dbReference>
<dbReference type="Proteomes" id="UP001242129">
    <property type="component" value="Unassembled WGS sequence"/>
</dbReference>
<keyword evidence="2" id="KW-0732">Signal</keyword>
<dbReference type="RefSeq" id="WP_005100082.1">
    <property type="nucleotide sequence ID" value="NZ_CABIYT010000021.1"/>
</dbReference>
<reference evidence="5" key="2">
    <citation type="submission" date="2023-07" db="EMBL/GenBank/DDBJ databases">
        <title>Dynamics of blaOXA-23 gene transmission in Acinetobacter spp. from contaminated veterinary surfaces.</title>
        <authorList>
            <person name="Moreira Da Silva J."/>
            <person name="Menezes J."/>
            <person name="Fernandes L."/>
            <person name="Marques C."/>
            <person name="Amaral A."/>
            <person name="Timofte D."/>
            <person name="Pomba C."/>
        </authorList>
    </citation>
    <scope>NUCLEOTIDE SEQUENCE</scope>
    <source>
        <strain evidence="5">CMVB11Z4A1</strain>
    </source>
</reference>
<feature type="domain" description="Peptidase M16 N-terminal" evidence="3">
    <location>
        <begin position="80"/>
        <end position="223"/>
    </location>
</feature>
<dbReference type="InterPro" id="IPR011765">
    <property type="entry name" value="Pept_M16_N"/>
</dbReference>
<reference evidence="6 7" key="1">
    <citation type="submission" date="2019-11" db="EMBL/GenBank/DDBJ databases">
        <title>FDA dAtabase for Regulatory Grade micrObial Sequences (FDA-ARGOS): Supporting development and validation of Infectious Disease Dx tests.</title>
        <authorList>
            <person name="Patel R."/>
            <person name="Rucinski S."/>
            <person name="Tallon L."/>
            <person name="Sadzewicz L."/>
            <person name="Vavikolanu K."/>
            <person name="Mehta A."/>
            <person name="Aluvathingal J."/>
            <person name="Nadendla S."/>
            <person name="Nandy P."/>
            <person name="Geyer C."/>
            <person name="Yan Y."/>
            <person name="Sichtig H."/>
        </authorList>
    </citation>
    <scope>NUCLEOTIDE SEQUENCE [LARGE SCALE GENOMIC DNA]</scope>
    <source>
        <strain evidence="6 7">FDAARGOS_557</strain>
    </source>
</reference>
<dbReference type="PANTHER" id="PTHR11851">
    <property type="entry name" value="METALLOPROTEASE"/>
    <property type="match status" value="1"/>
</dbReference>
<dbReference type="EMBL" id="CP054803">
    <property type="protein sequence ID" value="QKU21441.1"/>
    <property type="molecule type" value="Genomic_DNA"/>
</dbReference>
<feature type="domain" description="Peptidase M16 C-terminal" evidence="4">
    <location>
        <begin position="229"/>
        <end position="405"/>
    </location>
</feature>
<dbReference type="Gene3D" id="3.30.830.10">
    <property type="entry name" value="Metalloenzyme, LuxS/M16 peptidase-like"/>
    <property type="match status" value="2"/>
</dbReference>
<evidence type="ECO:0000313" key="7">
    <source>
        <dbReference type="Proteomes" id="UP000509126"/>
    </source>
</evidence>
<dbReference type="EMBL" id="JAUUUS010000311">
    <property type="protein sequence ID" value="MDP1448846.1"/>
    <property type="molecule type" value="Genomic_DNA"/>
</dbReference>
<evidence type="ECO:0000313" key="6">
    <source>
        <dbReference type="EMBL" id="QKU21441.1"/>
    </source>
</evidence>
<feature type="compositionally biased region" description="Basic and acidic residues" evidence="1">
    <location>
        <begin position="508"/>
        <end position="517"/>
    </location>
</feature>
<evidence type="ECO:0000313" key="5">
    <source>
        <dbReference type="EMBL" id="MDP1448846.1"/>
    </source>
</evidence>
<dbReference type="Pfam" id="PF05193">
    <property type="entry name" value="Peptidase_M16_C"/>
    <property type="match status" value="1"/>
</dbReference>
<dbReference type="InterPro" id="IPR050361">
    <property type="entry name" value="MPP/UQCRC_Complex"/>
</dbReference>
<dbReference type="Proteomes" id="UP000509126">
    <property type="component" value="Chromosome"/>
</dbReference>
<accession>A0A646MV96</accession>
<dbReference type="AlphaFoldDB" id="A0A646MV96"/>
<feature type="signal peptide" evidence="2">
    <location>
        <begin position="1"/>
        <end position="21"/>
    </location>
</feature>
<evidence type="ECO:0000259" key="4">
    <source>
        <dbReference type="Pfam" id="PF05193"/>
    </source>
</evidence>
<organism evidence="6 7">
    <name type="scientific">Acinetobacter lwoffii</name>
    <dbReference type="NCBI Taxonomy" id="28090"/>
    <lineage>
        <taxon>Bacteria</taxon>
        <taxon>Pseudomonadati</taxon>
        <taxon>Pseudomonadota</taxon>
        <taxon>Gammaproteobacteria</taxon>
        <taxon>Moraxellales</taxon>
        <taxon>Moraxellaceae</taxon>
        <taxon>Acinetobacter</taxon>
    </lineage>
</organism>
<evidence type="ECO:0000256" key="1">
    <source>
        <dbReference type="SAM" id="MobiDB-lite"/>
    </source>
</evidence>
<feature type="chain" id="PRO_5042724587" evidence="2">
    <location>
        <begin position="22"/>
        <end position="524"/>
    </location>
</feature>
<evidence type="ECO:0000256" key="2">
    <source>
        <dbReference type="SAM" id="SignalP"/>
    </source>
</evidence>